<gene>
    <name evidence="1" type="ORF">BT62DRAFT_880789</name>
</gene>
<accession>A0A9P7W6V9</accession>
<protein>
    <submittedName>
        <fullName evidence="1">Uncharacterized protein</fullName>
    </submittedName>
</protein>
<reference evidence="1" key="1">
    <citation type="submission" date="2020-11" db="EMBL/GenBank/DDBJ databases">
        <title>Adaptations for nitrogen fixation in a non-lichenized fungal sporocarp promotes dispersal by wood-feeding termites.</title>
        <authorList>
            <consortium name="DOE Joint Genome Institute"/>
            <person name="Koch R.A."/>
            <person name="Yoon G."/>
            <person name="Arayal U."/>
            <person name="Lail K."/>
            <person name="Amirebrahimi M."/>
            <person name="Labutti K."/>
            <person name="Lipzen A."/>
            <person name="Riley R."/>
            <person name="Barry K."/>
            <person name="Henrissat B."/>
            <person name="Grigoriev I.V."/>
            <person name="Herr J.R."/>
            <person name="Aime M.C."/>
        </authorList>
    </citation>
    <scope>NUCLEOTIDE SEQUENCE</scope>
    <source>
        <strain evidence="1">MCA 3950</strain>
    </source>
</reference>
<comment type="caution">
    <text evidence="1">The sequence shown here is derived from an EMBL/GenBank/DDBJ whole genome shotgun (WGS) entry which is preliminary data.</text>
</comment>
<dbReference type="Proteomes" id="UP000812287">
    <property type="component" value="Unassembled WGS sequence"/>
</dbReference>
<name>A0A9P7W6V9_9AGAR</name>
<dbReference type="AlphaFoldDB" id="A0A9P7W6V9"/>
<feature type="non-terminal residue" evidence="1">
    <location>
        <position position="1"/>
    </location>
</feature>
<proteinExistence type="predicted"/>
<dbReference type="EMBL" id="MU250523">
    <property type="protein sequence ID" value="KAG7453267.1"/>
    <property type="molecule type" value="Genomic_DNA"/>
</dbReference>
<dbReference type="GeneID" id="66104939"/>
<dbReference type="RefSeq" id="XP_043046767.1">
    <property type="nucleotide sequence ID" value="XM_043182642.1"/>
</dbReference>
<dbReference type="OrthoDB" id="5598396at2759"/>
<evidence type="ECO:0000313" key="2">
    <source>
        <dbReference type="Proteomes" id="UP000812287"/>
    </source>
</evidence>
<sequence length="91" mass="10661">SCPKYLIGACHFIKDLYPDFNKNKRYLIVQRIIHGSQKMRDDPISQKLPLQVHYLITFSLFVSISESCDNLLFTTILSCCFYGCHWLDELI</sequence>
<organism evidence="1 2">
    <name type="scientific">Guyanagaster necrorhizus</name>
    <dbReference type="NCBI Taxonomy" id="856835"/>
    <lineage>
        <taxon>Eukaryota</taxon>
        <taxon>Fungi</taxon>
        <taxon>Dikarya</taxon>
        <taxon>Basidiomycota</taxon>
        <taxon>Agaricomycotina</taxon>
        <taxon>Agaricomycetes</taxon>
        <taxon>Agaricomycetidae</taxon>
        <taxon>Agaricales</taxon>
        <taxon>Marasmiineae</taxon>
        <taxon>Physalacriaceae</taxon>
        <taxon>Guyanagaster</taxon>
    </lineage>
</organism>
<evidence type="ECO:0000313" key="1">
    <source>
        <dbReference type="EMBL" id="KAG7453267.1"/>
    </source>
</evidence>
<keyword evidence="2" id="KW-1185">Reference proteome</keyword>